<comment type="catalytic activity">
    <reaction evidence="1 5">
        <text>GTP + H2O = 7,8-dihydroneopterin 3'-triphosphate + formate + H(+)</text>
        <dbReference type="Rhea" id="RHEA:17473"/>
        <dbReference type="ChEBI" id="CHEBI:15377"/>
        <dbReference type="ChEBI" id="CHEBI:15378"/>
        <dbReference type="ChEBI" id="CHEBI:15740"/>
        <dbReference type="ChEBI" id="CHEBI:37565"/>
        <dbReference type="ChEBI" id="CHEBI:58462"/>
        <dbReference type="EC" id="3.5.4.16"/>
    </reaction>
</comment>
<dbReference type="Pfam" id="PF01227">
    <property type="entry name" value="GTP_cyclohydroI"/>
    <property type="match status" value="1"/>
</dbReference>
<dbReference type="GO" id="GO:0008270">
    <property type="term" value="F:zinc ion binding"/>
    <property type="evidence" value="ECO:0007669"/>
    <property type="project" value="UniProtKB-UniRule"/>
</dbReference>
<sequence length="227" mass="26057">MKTSLQKELYPFMIVSGQKEHQLIEETFKDQIDHPAVISKKLEQSGQFMEAVRSLVDLCGDDPDRDGLQETPYRVLKAFLEYTEGYREDPKMHLAKTFDVDHDHKELVLVKDIEFYSICEHHFAPFFGVAHVAYFPNEKITGLSKIARMVDGYARRFQVQERLTKQIADAVEEVLEPQGTMVVLEAKHMCMCGRGVKKSDASTTTMSYRGIFEGRADLRAEFLSLLK</sequence>
<dbReference type="FunFam" id="3.30.1130.10:FF:000001">
    <property type="entry name" value="GTP cyclohydrolase 1"/>
    <property type="match status" value="1"/>
</dbReference>
<dbReference type="InterPro" id="IPR018234">
    <property type="entry name" value="GTP_CycHdrlase_I_CS"/>
</dbReference>
<dbReference type="GO" id="GO:0005525">
    <property type="term" value="F:GTP binding"/>
    <property type="evidence" value="ECO:0007669"/>
    <property type="project" value="UniProtKB-KW"/>
</dbReference>
<dbReference type="UniPathway" id="UPA00848">
    <property type="reaction ID" value="UER00151"/>
</dbReference>
<comment type="similarity">
    <text evidence="5">Belongs to the GTP cyclohydrolase I family.</text>
</comment>
<evidence type="ECO:0000259" key="6">
    <source>
        <dbReference type="Pfam" id="PF01227"/>
    </source>
</evidence>
<comment type="pathway">
    <text evidence="2 5">Cofactor biosynthesis; 7,8-dihydroneopterin triphosphate biosynthesis; 7,8-dihydroneopterin triphosphate from GTP: step 1/1.</text>
</comment>
<comment type="caution">
    <text evidence="7">The sequence shown here is derived from an EMBL/GenBank/DDBJ whole genome shotgun (WGS) entry which is preliminary data.</text>
</comment>
<evidence type="ECO:0000256" key="1">
    <source>
        <dbReference type="ARBA" id="ARBA00001052"/>
    </source>
</evidence>
<dbReference type="NCBIfam" id="NF006826">
    <property type="entry name" value="PRK09347.1-3"/>
    <property type="match status" value="1"/>
</dbReference>
<evidence type="ECO:0000256" key="5">
    <source>
        <dbReference type="HAMAP-Rule" id="MF_00223"/>
    </source>
</evidence>
<dbReference type="Proteomes" id="UP000075288">
    <property type="component" value="Unassembled WGS sequence"/>
</dbReference>
<feature type="binding site" evidence="5">
    <location>
        <position position="119"/>
    </location>
    <ligand>
        <name>Zn(2+)</name>
        <dbReference type="ChEBI" id="CHEBI:29105"/>
    </ligand>
</feature>
<dbReference type="PANTHER" id="PTHR11109:SF7">
    <property type="entry name" value="GTP CYCLOHYDROLASE 1"/>
    <property type="match status" value="1"/>
</dbReference>
<keyword evidence="5" id="KW-0547">Nucleotide-binding</keyword>
<evidence type="ECO:0000313" key="8">
    <source>
        <dbReference type="Proteomes" id="UP000075288"/>
    </source>
</evidence>
<dbReference type="AlphaFoldDB" id="A0A150JXW4"/>
<evidence type="ECO:0000313" key="7">
    <source>
        <dbReference type="EMBL" id="KYC61941.1"/>
    </source>
</evidence>
<dbReference type="GO" id="GO:0003934">
    <property type="term" value="F:GTP cyclohydrolase I activity"/>
    <property type="evidence" value="ECO:0007669"/>
    <property type="project" value="UniProtKB-UniRule"/>
</dbReference>
<dbReference type="SUPFAM" id="SSF55620">
    <property type="entry name" value="Tetrahydrobiopterin biosynthesis enzymes-like"/>
    <property type="match status" value="1"/>
</dbReference>
<gene>
    <name evidence="5" type="primary">folE</name>
    <name evidence="7" type="ORF">B4098_3274</name>
</gene>
<keyword evidence="5" id="KW-0342">GTP-binding</keyword>
<comment type="subunit">
    <text evidence="5">Homopolymer.</text>
</comment>
<dbReference type="InterPro" id="IPR020602">
    <property type="entry name" value="GTP_CycHdrlase_I_dom"/>
</dbReference>
<feature type="domain" description="GTP cyclohydrolase I" evidence="6">
    <location>
        <begin position="50"/>
        <end position="226"/>
    </location>
</feature>
<evidence type="ECO:0000256" key="4">
    <source>
        <dbReference type="ARBA" id="ARBA00022801"/>
    </source>
</evidence>
<keyword evidence="4 5" id="KW-0378">Hydrolase</keyword>
<dbReference type="HAMAP" id="MF_00223">
    <property type="entry name" value="FolE"/>
    <property type="match status" value="1"/>
</dbReference>
<feature type="binding site" evidence="5">
    <location>
        <position position="190"/>
    </location>
    <ligand>
        <name>Zn(2+)</name>
        <dbReference type="ChEBI" id="CHEBI:29105"/>
    </ligand>
</feature>
<accession>A0A150JXW4</accession>
<dbReference type="NCBIfam" id="NF006825">
    <property type="entry name" value="PRK09347.1-2"/>
    <property type="match status" value="1"/>
</dbReference>
<name>A0A150JXW4_HEYCO</name>
<dbReference type="PATRIC" id="fig|1398.26.peg.3359"/>
<evidence type="ECO:0000256" key="2">
    <source>
        <dbReference type="ARBA" id="ARBA00005080"/>
    </source>
</evidence>
<dbReference type="EC" id="3.5.4.16" evidence="5"/>
<dbReference type="GO" id="GO:0005737">
    <property type="term" value="C:cytoplasm"/>
    <property type="evidence" value="ECO:0007669"/>
    <property type="project" value="TreeGrafter"/>
</dbReference>
<dbReference type="GO" id="GO:0006730">
    <property type="term" value="P:one-carbon metabolic process"/>
    <property type="evidence" value="ECO:0007669"/>
    <property type="project" value="UniProtKB-UniRule"/>
</dbReference>
<dbReference type="Gene3D" id="1.10.286.10">
    <property type="match status" value="1"/>
</dbReference>
<dbReference type="InterPro" id="IPR043134">
    <property type="entry name" value="GTP-CH-I_N"/>
</dbReference>
<dbReference type="PROSITE" id="PS00860">
    <property type="entry name" value="GTP_CYCLOHYDROL_1_2"/>
    <property type="match status" value="1"/>
</dbReference>
<keyword evidence="3 5" id="KW-0554">One-carbon metabolism</keyword>
<keyword evidence="5" id="KW-0479">Metal-binding</keyword>
<dbReference type="NCBIfam" id="TIGR00063">
    <property type="entry name" value="folE"/>
    <property type="match status" value="1"/>
</dbReference>
<dbReference type="InterPro" id="IPR043133">
    <property type="entry name" value="GTP-CH-I_C/QueF"/>
</dbReference>
<dbReference type="PANTHER" id="PTHR11109">
    <property type="entry name" value="GTP CYCLOHYDROLASE I"/>
    <property type="match status" value="1"/>
</dbReference>
<dbReference type="InterPro" id="IPR001474">
    <property type="entry name" value="GTP_CycHdrlase_I"/>
</dbReference>
<dbReference type="GO" id="GO:0046654">
    <property type="term" value="P:tetrahydrofolate biosynthetic process"/>
    <property type="evidence" value="ECO:0007669"/>
    <property type="project" value="UniProtKB-UniRule"/>
</dbReference>
<evidence type="ECO:0000256" key="3">
    <source>
        <dbReference type="ARBA" id="ARBA00022563"/>
    </source>
</evidence>
<protein>
    <recommendedName>
        <fullName evidence="5">GTP cyclohydrolase 1</fullName>
        <ecNumber evidence="5">3.5.4.16</ecNumber>
    </recommendedName>
    <alternativeName>
        <fullName evidence="5">GTP cyclohydrolase I</fullName>
        <shortName evidence="5">GTP-CH-I</shortName>
    </alternativeName>
</protein>
<proteinExistence type="inferred from homology"/>
<feature type="binding site" evidence="5">
    <location>
        <position position="122"/>
    </location>
    <ligand>
        <name>Zn(2+)</name>
        <dbReference type="ChEBI" id="CHEBI:29105"/>
    </ligand>
</feature>
<dbReference type="Gene3D" id="3.30.1130.10">
    <property type="match status" value="1"/>
</dbReference>
<keyword evidence="5" id="KW-0862">Zinc</keyword>
<dbReference type="PROSITE" id="PS00859">
    <property type="entry name" value="GTP_CYCLOHYDROL_1_1"/>
    <property type="match status" value="1"/>
</dbReference>
<dbReference type="EMBL" id="LQYG01000062">
    <property type="protein sequence ID" value="KYC61941.1"/>
    <property type="molecule type" value="Genomic_DNA"/>
</dbReference>
<reference evidence="7 8" key="1">
    <citation type="submission" date="2016-01" db="EMBL/GenBank/DDBJ databases">
        <title>Genome Sequences of Twelve Sporeforming Bacillus Species Isolated from Foods.</title>
        <authorList>
            <person name="Berendsen E.M."/>
            <person name="Wells-Bennik M.H."/>
            <person name="Krawcyk A.O."/>
            <person name="De Jong A."/>
            <person name="Holsappel S."/>
            <person name="Eijlander R.T."/>
            <person name="Kuipers O.P."/>
        </authorList>
    </citation>
    <scope>NUCLEOTIDE SEQUENCE [LARGE SCALE GENOMIC DNA]</scope>
    <source>
        <strain evidence="7 8">B4098</strain>
    </source>
</reference>
<dbReference type="GO" id="GO:0006729">
    <property type="term" value="P:tetrahydrobiopterin biosynthetic process"/>
    <property type="evidence" value="ECO:0007669"/>
    <property type="project" value="TreeGrafter"/>
</dbReference>
<organism evidence="7 8">
    <name type="scientific">Heyndrickxia coagulans</name>
    <name type="common">Weizmannia coagulans</name>
    <dbReference type="NCBI Taxonomy" id="1398"/>
    <lineage>
        <taxon>Bacteria</taxon>
        <taxon>Bacillati</taxon>
        <taxon>Bacillota</taxon>
        <taxon>Bacilli</taxon>
        <taxon>Bacillales</taxon>
        <taxon>Bacillaceae</taxon>
        <taxon>Heyndrickxia</taxon>
    </lineage>
</organism>